<organism evidence="1 2">
    <name type="scientific">Klebsiella pneumoniae</name>
    <dbReference type="NCBI Taxonomy" id="573"/>
    <lineage>
        <taxon>Bacteria</taxon>
        <taxon>Pseudomonadati</taxon>
        <taxon>Pseudomonadota</taxon>
        <taxon>Gammaproteobacteria</taxon>
        <taxon>Enterobacterales</taxon>
        <taxon>Enterobacteriaceae</taxon>
        <taxon>Klebsiella/Raoultella group</taxon>
        <taxon>Klebsiella</taxon>
        <taxon>Klebsiella pneumoniae complex</taxon>
    </lineage>
</organism>
<comment type="caution">
    <text evidence="1">The sequence shown here is derived from an EMBL/GenBank/DDBJ whole genome shotgun (WGS) entry which is preliminary data.</text>
</comment>
<gene>
    <name evidence="1" type="ORF">IE996_16785</name>
</gene>
<reference evidence="1" key="1">
    <citation type="submission" date="2020-07" db="EMBL/GenBank/DDBJ databases">
        <title>Clinical and genomic characterization of carbapenemase-producing Enterobacterales causing secondary infections during the COVID-19 crisis at a New York City hospital.</title>
        <authorList>
            <person name="Gomez-Simmonds A."/>
            <person name="Annavajhala M.K."/>
            <person name="Uhlemann A.-C."/>
        </authorList>
    </citation>
    <scope>NUCLEOTIDE SEQUENCE</scope>
    <source>
        <strain evidence="1">NK1677</strain>
    </source>
</reference>
<sequence length="66" mass="7148">MNQTAHRIAATHPHKLMCFKEGVSAFMPLSIIGNTNEESGILAAPARCVVKKNALAAHCFNWAKLS</sequence>
<name>A0A927HPA1_KLEPN</name>
<protein>
    <submittedName>
        <fullName evidence="1">Uncharacterized protein</fullName>
    </submittedName>
</protein>
<accession>A0A927HPA1</accession>
<evidence type="ECO:0000313" key="1">
    <source>
        <dbReference type="EMBL" id="MBD3709471.1"/>
    </source>
</evidence>
<evidence type="ECO:0000313" key="2">
    <source>
        <dbReference type="Proteomes" id="UP000616340"/>
    </source>
</evidence>
<dbReference type="EMBL" id="JACXTN010000001">
    <property type="protein sequence ID" value="MBD3709471.1"/>
    <property type="molecule type" value="Genomic_DNA"/>
</dbReference>
<proteinExistence type="predicted"/>
<dbReference type="Proteomes" id="UP000616340">
    <property type="component" value="Unassembled WGS sequence"/>
</dbReference>
<dbReference type="AlphaFoldDB" id="A0A927HPA1"/>